<dbReference type="SUPFAM" id="SSF56672">
    <property type="entry name" value="DNA/RNA polymerases"/>
    <property type="match status" value="1"/>
</dbReference>
<accession>A0A2K3MEJ8</accession>
<dbReference type="SUPFAM" id="SSF56219">
    <property type="entry name" value="DNase I-like"/>
    <property type="match status" value="1"/>
</dbReference>
<dbReference type="PANTHER" id="PTHR46890">
    <property type="entry name" value="NON-LTR RETROLELEMENT REVERSE TRANSCRIPTASE-LIKE PROTEIN-RELATED"/>
    <property type="match status" value="1"/>
</dbReference>
<dbReference type="AlphaFoldDB" id="A0A2K3MEJ8"/>
<dbReference type="EMBL" id="ASHM01059039">
    <property type="protein sequence ID" value="PNX89210.1"/>
    <property type="molecule type" value="Genomic_DNA"/>
</dbReference>
<dbReference type="InterPro" id="IPR000477">
    <property type="entry name" value="RT_dom"/>
</dbReference>
<sequence length="439" mass="52015">FNSWINDCNLLEVTTAGTKYTWRGPKWNGRDRVFKRLDRVLCNVIWRLRYHEGFAKVLPRVQSDHHPIIILTEGEPNINNNNRPFRFEAAWISHEEFHPFLKDRWGGESDFINQLNNLTPKLKEWNKDKFGNIFKRKKELLTRLNGIQKSSSYGYSTFLDNLEKELQEQLAITLYQEECLWFQKSRGRWIADGDRNTRYYHSKTIVRRRKNKIISLRNDDGEWVDEQERLRNMVRLFYIKLYKEDQPIRDPIIAWATYPMNLETNHQRLSSPVSFIECKNALFAMGPHKAPGEDGYPPIFFQQCWDTVGNSLFQYVNQVWSNPSLISFINNTLLVMIPKIDKPEYVYQFRPIALCNVTYKIITKVIVNRIKPLLDGIISPYQSSFIPGRTIHHNIVVAQEMVHSMAKMKGQKMFMSIKIDLEKAYDRLNWNFIEHCLAE</sequence>
<dbReference type="InterPro" id="IPR036691">
    <property type="entry name" value="Endo/exonu/phosph_ase_sf"/>
</dbReference>
<evidence type="ECO:0000313" key="2">
    <source>
        <dbReference type="EMBL" id="PNX89210.1"/>
    </source>
</evidence>
<evidence type="ECO:0000259" key="1">
    <source>
        <dbReference type="Pfam" id="PF00078"/>
    </source>
</evidence>
<reference evidence="2 3" key="2">
    <citation type="journal article" date="2017" name="Front. Plant Sci.">
        <title>Gene Classification and Mining of Molecular Markers Useful in Red Clover (Trifolium pratense) Breeding.</title>
        <authorList>
            <person name="Istvanek J."/>
            <person name="Dluhosova J."/>
            <person name="Dluhos P."/>
            <person name="Patkova L."/>
            <person name="Nedelnik J."/>
            <person name="Repkova J."/>
        </authorList>
    </citation>
    <scope>NUCLEOTIDE SEQUENCE [LARGE SCALE GENOMIC DNA]</scope>
    <source>
        <strain evidence="3">cv. Tatra</strain>
        <tissue evidence="2">Young leaves</tissue>
    </source>
</reference>
<name>A0A2K3MEJ8_TRIPR</name>
<feature type="domain" description="Reverse transcriptase" evidence="1">
    <location>
        <begin position="342"/>
        <end position="437"/>
    </location>
</feature>
<dbReference type="Gene3D" id="3.60.10.10">
    <property type="entry name" value="Endonuclease/exonuclease/phosphatase"/>
    <property type="match status" value="1"/>
</dbReference>
<proteinExistence type="predicted"/>
<protein>
    <recommendedName>
        <fullName evidence="1">Reverse transcriptase domain-containing protein</fullName>
    </recommendedName>
</protein>
<evidence type="ECO:0000313" key="3">
    <source>
        <dbReference type="Proteomes" id="UP000236291"/>
    </source>
</evidence>
<organism evidence="2 3">
    <name type="scientific">Trifolium pratense</name>
    <name type="common">Red clover</name>
    <dbReference type="NCBI Taxonomy" id="57577"/>
    <lineage>
        <taxon>Eukaryota</taxon>
        <taxon>Viridiplantae</taxon>
        <taxon>Streptophyta</taxon>
        <taxon>Embryophyta</taxon>
        <taxon>Tracheophyta</taxon>
        <taxon>Spermatophyta</taxon>
        <taxon>Magnoliopsida</taxon>
        <taxon>eudicotyledons</taxon>
        <taxon>Gunneridae</taxon>
        <taxon>Pentapetalae</taxon>
        <taxon>rosids</taxon>
        <taxon>fabids</taxon>
        <taxon>Fabales</taxon>
        <taxon>Fabaceae</taxon>
        <taxon>Papilionoideae</taxon>
        <taxon>50 kb inversion clade</taxon>
        <taxon>NPAAA clade</taxon>
        <taxon>Hologalegina</taxon>
        <taxon>IRL clade</taxon>
        <taxon>Trifolieae</taxon>
        <taxon>Trifolium</taxon>
    </lineage>
</organism>
<gene>
    <name evidence="2" type="ORF">L195_g045327</name>
</gene>
<dbReference type="InterPro" id="IPR043502">
    <property type="entry name" value="DNA/RNA_pol_sf"/>
</dbReference>
<feature type="non-terminal residue" evidence="2">
    <location>
        <position position="1"/>
    </location>
</feature>
<dbReference type="CDD" id="cd01650">
    <property type="entry name" value="RT_nLTR_like"/>
    <property type="match status" value="1"/>
</dbReference>
<dbReference type="Pfam" id="PF00078">
    <property type="entry name" value="RVT_1"/>
    <property type="match status" value="1"/>
</dbReference>
<reference evidence="2 3" key="1">
    <citation type="journal article" date="2014" name="Am. J. Bot.">
        <title>Genome assembly and annotation for red clover (Trifolium pratense; Fabaceae).</title>
        <authorList>
            <person name="Istvanek J."/>
            <person name="Jaros M."/>
            <person name="Krenek A."/>
            <person name="Repkova J."/>
        </authorList>
    </citation>
    <scope>NUCLEOTIDE SEQUENCE [LARGE SCALE GENOMIC DNA]</scope>
    <source>
        <strain evidence="3">cv. Tatra</strain>
        <tissue evidence="2">Young leaves</tissue>
    </source>
</reference>
<comment type="caution">
    <text evidence="2">The sequence shown here is derived from an EMBL/GenBank/DDBJ whole genome shotgun (WGS) entry which is preliminary data.</text>
</comment>
<dbReference type="PANTHER" id="PTHR46890:SF48">
    <property type="entry name" value="RNA-DIRECTED DNA POLYMERASE"/>
    <property type="match status" value="1"/>
</dbReference>
<dbReference type="InterPro" id="IPR052343">
    <property type="entry name" value="Retrotransposon-Effector_Assoc"/>
</dbReference>
<dbReference type="STRING" id="57577.A0A2K3MEJ8"/>
<dbReference type="Proteomes" id="UP000236291">
    <property type="component" value="Unassembled WGS sequence"/>
</dbReference>
<feature type="non-terminal residue" evidence="2">
    <location>
        <position position="439"/>
    </location>
</feature>